<dbReference type="Pfam" id="PF24883">
    <property type="entry name" value="NPHP3_N"/>
    <property type="match status" value="1"/>
</dbReference>
<feature type="repeat" description="ANK" evidence="3">
    <location>
        <begin position="1237"/>
        <end position="1270"/>
    </location>
</feature>
<dbReference type="SUPFAM" id="SSF53167">
    <property type="entry name" value="Purine and uridine phosphorylases"/>
    <property type="match status" value="1"/>
</dbReference>
<proteinExistence type="predicted"/>
<dbReference type="Pfam" id="PF12796">
    <property type="entry name" value="Ank_2"/>
    <property type="match status" value="5"/>
</dbReference>
<dbReference type="Pfam" id="PF00023">
    <property type="entry name" value="Ank"/>
    <property type="match status" value="1"/>
</dbReference>
<evidence type="ECO:0000256" key="1">
    <source>
        <dbReference type="ARBA" id="ARBA00022737"/>
    </source>
</evidence>
<feature type="repeat" description="ANK" evidence="3">
    <location>
        <begin position="1171"/>
        <end position="1204"/>
    </location>
</feature>
<name>A0A1Q8S0T0_9PEZI</name>
<dbReference type="EMBL" id="MPGH01000044">
    <property type="protein sequence ID" value="OLN94198.1"/>
    <property type="molecule type" value="Genomic_DNA"/>
</dbReference>
<evidence type="ECO:0000313" key="6">
    <source>
        <dbReference type="EMBL" id="OLN94198.1"/>
    </source>
</evidence>
<evidence type="ECO:0000256" key="2">
    <source>
        <dbReference type="ARBA" id="ARBA00023043"/>
    </source>
</evidence>
<dbReference type="Gene3D" id="3.40.50.300">
    <property type="entry name" value="P-loop containing nucleotide triphosphate hydrolases"/>
    <property type="match status" value="1"/>
</dbReference>
<dbReference type="InterPro" id="IPR036770">
    <property type="entry name" value="Ankyrin_rpt-contain_sf"/>
</dbReference>
<accession>A0A1Q8S0T0</accession>
<dbReference type="GO" id="GO:0009116">
    <property type="term" value="P:nucleoside metabolic process"/>
    <property type="evidence" value="ECO:0007669"/>
    <property type="project" value="InterPro"/>
</dbReference>
<feature type="repeat" description="ANK" evidence="3">
    <location>
        <begin position="1039"/>
        <end position="1072"/>
    </location>
</feature>
<dbReference type="Gene3D" id="3.40.50.1580">
    <property type="entry name" value="Nucleoside phosphorylase domain"/>
    <property type="match status" value="1"/>
</dbReference>
<keyword evidence="1" id="KW-0677">Repeat</keyword>
<dbReference type="PROSITE" id="PS50297">
    <property type="entry name" value="ANK_REP_REGION"/>
    <property type="match status" value="6"/>
</dbReference>
<protein>
    <submittedName>
        <fullName evidence="6">Putative ankyrin repeat protein-like protein 4</fullName>
    </submittedName>
</protein>
<dbReference type="InterPro" id="IPR000845">
    <property type="entry name" value="Nucleoside_phosphorylase_d"/>
</dbReference>
<organism evidence="6 7">
    <name type="scientific">Colletotrichum chlorophyti</name>
    <dbReference type="NCBI Taxonomy" id="708187"/>
    <lineage>
        <taxon>Eukaryota</taxon>
        <taxon>Fungi</taxon>
        <taxon>Dikarya</taxon>
        <taxon>Ascomycota</taxon>
        <taxon>Pezizomycotina</taxon>
        <taxon>Sordariomycetes</taxon>
        <taxon>Hypocreomycetidae</taxon>
        <taxon>Glomerellales</taxon>
        <taxon>Glomerellaceae</taxon>
        <taxon>Colletotrichum</taxon>
    </lineage>
</organism>
<feature type="repeat" description="ANK" evidence="3">
    <location>
        <begin position="770"/>
        <end position="802"/>
    </location>
</feature>
<feature type="repeat" description="ANK" evidence="3">
    <location>
        <begin position="1336"/>
        <end position="1368"/>
    </location>
</feature>
<keyword evidence="2 3" id="KW-0040">ANK repeat</keyword>
<feature type="domain" description="Nephrocystin 3-like N-terminal" evidence="5">
    <location>
        <begin position="276"/>
        <end position="451"/>
    </location>
</feature>
<dbReference type="OrthoDB" id="20872at2759"/>
<dbReference type="InterPro" id="IPR027417">
    <property type="entry name" value="P-loop_NTPase"/>
</dbReference>
<dbReference type="Pfam" id="PF13857">
    <property type="entry name" value="Ank_5"/>
    <property type="match status" value="1"/>
</dbReference>
<evidence type="ECO:0000313" key="7">
    <source>
        <dbReference type="Proteomes" id="UP000186583"/>
    </source>
</evidence>
<dbReference type="Proteomes" id="UP000186583">
    <property type="component" value="Unassembled WGS sequence"/>
</dbReference>
<dbReference type="Pfam" id="PF01048">
    <property type="entry name" value="PNP_UDP_1"/>
    <property type="match status" value="1"/>
</dbReference>
<dbReference type="PANTHER" id="PTHR24126">
    <property type="entry name" value="ANKYRIN REPEAT, PH AND SEC7 DOMAIN CONTAINING PROTEIN SECG-RELATED"/>
    <property type="match status" value="1"/>
</dbReference>
<evidence type="ECO:0000259" key="5">
    <source>
        <dbReference type="Pfam" id="PF24883"/>
    </source>
</evidence>
<feature type="repeat" description="ANK" evidence="3">
    <location>
        <begin position="924"/>
        <end position="956"/>
    </location>
</feature>
<gene>
    <name evidence="6" type="ORF">CCHL11_02809</name>
</gene>
<dbReference type="STRING" id="708187.A0A1Q8S0T0"/>
<keyword evidence="7" id="KW-1185">Reference proteome</keyword>
<dbReference type="GO" id="GO:0003824">
    <property type="term" value="F:catalytic activity"/>
    <property type="evidence" value="ECO:0007669"/>
    <property type="project" value="InterPro"/>
</dbReference>
<comment type="caution">
    <text evidence="6">The sequence shown here is derived from an EMBL/GenBank/DDBJ whole genome shotgun (WGS) entry which is preliminary data.</text>
</comment>
<feature type="domain" description="Nucleoside phosphorylase" evidence="4">
    <location>
        <begin position="13"/>
        <end position="223"/>
    </location>
</feature>
<feature type="repeat" description="ANK" evidence="3">
    <location>
        <begin position="957"/>
        <end position="990"/>
    </location>
</feature>
<dbReference type="PRINTS" id="PR01415">
    <property type="entry name" value="ANKYRIN"/>
</dbReference>
<dbReference type="Gene3D" id="1.25.40.20">
    <property type="entry name" value="Ankyrin repeat-containing domain"/>
    <property type="match status" value="6"/>
</dbReference>
<feature type="repeat" description="ANK" evidence="3">
    <location>
        <begin position="1105"/>
        <end position="1138"/>
    </location>
</feature>
<dbReference type="PROSITE" id="PS50088">
    <property type="entry name" value="ANK_REPEAT"/>
    <property type="match status" value="8"/>
</dbReference>
<dbReference type="InterPro" id="IPR035994">
    <property type="entry name" value="Nucleoside_phosphorylase_sf"/>
</dbReference>
<dbReference type="SMART" id="SM00248">
    <property type="entry name" value="ANK"/>
    <property type="match status" value="17"/>
</dbReference>
<dbReference type="InterPro" id="IPR002110">
    <property type="entry name" value="Ankyrin_rpt"/>
</dbReference>
<dbReference type="SUPFAM" id="SSF52540">
    <property type="entry name" value="P-loop containing nucleoside triphosphate hydrolases"/>
    <property type="match status" value="1"/>
</dbReference>
<dbReference type="PANTHER" id="PTHR24126:SF14">
    <property type="entry name" value="ANK_REP_REGION DOMAIN-CONTAINING PROTEIN"/>
    <property type="match status" value="1"/>
</dbReference>
<evidence type="ECO:0000259" key="4">
    <source>
        <dbReference type="Pfam" id="PF01048"/>
    </source>
</evidence>
<dbReference type="InterPro" id="IPR056884">
    <property type="entry name" value="NPHP3-like_N"/>
</dbReference>
<sequence length="1475" mass="164906">MRRSFTSLQIRLMVGIGGGVPGKADVRLGDIVVSNPTAASSGVVQYDFGKATQDGRFERIGSLNKPPQTVLKAVAKLRAEHETRRSHVSNFLADMIMRHRYMVDYCLPSKDEDRLFEATYEHERTEDTCDTCDPSRLVIRGERADEGPRIHYGTIASGNQVMKDGLTRDRLAAELGILCFEMEAAGLMDNFPCLVIRGICDYSDSHKAKKWQKYAAATAAAYAKELLHEMPFHENDSLPKNAKPMSADRRKTILESLRFDQIDKRHANIKAARAKTCEWLIEHPDYIEWMDPRKYAQHHGFLWIRGKPGAGKSTLMKFIFNRAKRRSGPKGAAISFFFNARGEGLERTTLGLYRSLLCQLFDKMPDLQEVLDDRDIPHTAPQNSDPWDIGLLNALFSNALRKLGKRQLTCFIDALDECAESEVSEMMEFFEDLGQCAVQNDIRFYVCLSSRHYPHVDIRCGQRLTLEDQPGHEKDLREYVKGNLRAGTGPKSESVAAELLRKASGVFMWVVLVVDILNKEYGRGQGFMDRFVVSSSKGLAEIMRSDDQTVQFIHESVRDFLLKDNGLRELWPNLVDDFESQSQDRLKDCCHAYITIDISDHVPDDEFLLETPAAEAKDLKNCVAAKFPLLEYAVNQVLFHSDAAAKTVQQDDFVRQFELDVWIKVNNIFEKHKIRRHKPTATNLLYVVSEKGYTALIETLLRQNADVEVGGGRWTFPLLAALHEGRESAAEILLQHLESQKHHHKISQAHFQNKGSKKFFFPCINSTDDHGRTPLYFAAQEGYTRVAQLLVDLGAHLFPKTTRHFKTPLVRAMEKGNEAVVKLITNRLSYFRPNSESSPSLPSMDDFEDYNTANVEESLNKALAMALEKNKPDLAKSLVECGADVNFGTEGTLLYRAAGRQDEAWVRLLLDLGANPNITSGIHLLKTALHAACRHDDSSIATILVGSGANLSTADADGNTALHTACMYFRTLETAKILIKEGADLEARNNKGETPIFQAIRAEPDCLGETPIFQAARANPVYLNLLLDSGADVNATDREGNTVLHIACTHFYILITVRILIQNGADLEARNNKGETPIFQAAPASPVYLNLLLNSGADVNATDTEGNTMLHIACTQFHFFNEVRILIKRGADLEARNNKGETPIFQAAQAEPDCLGLLLDSGADVNATDREGNTVLHTACTRFGFLKAVKILIQNGADLEARNNKGETPIFQAIHADPECLDFLLGHNANINLENAEGQTLLHCAIKTVNGTKNLPKLLERGIKIDVLDDYGCTPLFYALPWLNWTGSAVTCWLKQVSGQSFLHLACWDAIVDPNYLKFVQEAIRRGMEIDLSDNRGRTPLMNAANRHNGALVKILLDNQANPNAMDHAGRTPLYDAMTSDMLWQVYDARREEQCFRVPAYLLSGGADPTISGPNGMDALAMAERKGYGHELFLKYWIEEGQFGEARNDDLVKRFLESELGRLWCRRTSGVPAVS</sequence>
<dbReference type="SUPFAM" id="SSF48403">
    <property type="entry name" value="Ankyrin repeat"/>
    <property type="match status" value="2"/>
</dbReference>
<evidence type="ECO:0000256" key="3">
    <source>
        <dbReference type="PROSITE-ProRule" id="PRU00023"/>
    </source>
</evidence>
<reference evidence="6 7" key="1">
    <citation type="submission" date="2016-11" db="EMBL/GenBank/DDBJ databases">
        <title>Draft Genome Assembly of Colletotrichum chlorophyti a pathogen of herbaceous plants.</title>
        <authorList>
            <person name="Gan P."/>
            <person name="Narusaka M."/>
            <person name="Tsushima A."/>
            <person name="Narusaka Y."/>
            <person name="Takano Y."/>
            <person name="Shirasu K."/>
        </authorList>
    </citation>
    <scope>NUCLEOTIDE SEQUENCE [LARGE SCALE GENOMIC DNA]</scope>
    <source>
        <strain evidence="6 7">NTL11</strain>
    </source>
</reference>